<dbReference type="GO" id="GO:0044208">
    <property type="term" value="P:'de novo' AMP biosynthetic process"/>
    <property type="evidence" value="ECO:0007669"/>
    <property type="project" value="UniProtKB-UniPathway"/>
</dbReference>
<dbReference type="InterPro" id="IPR000362">
    <property type="entry name" value="Fumarate_lyase_fam"/>
</dbReference>
<comment type="catalytic activity">
    <reaction evidence="11 12">
        <text>N(6)-(1,2-dicarboxyethyl)-AMP = fumarate + AMP</text>
        <dbReference type="Rhea" id="RHEA:16853"/>
        <dbReference type="ChEBI" id="CHEBI:29806"/>
        <dbReference type="ChEBI" id="CHEBI:57567"/>
        <dbReference type="ChEBI" id="CHEBI:456215"/>
        <dbReference type="EC" id="4.3.2.2"/>
    </reaction>
</comment>
<feature type="domain" description="Adenylosuccinate lyase C-terminal" evidence="13">
    <location>
        <begin position="398"/>
        <end position="482"/>
    </location>
</feature>
<dbReference type="PRINTS" id="PR00145">
    <property type="entry name" value="ARGSUCLYASE"/>
</dbReference>
<evidence type="ECO:0000256" key="11">
    <source>
        <dbReference type="ARBA" id="ARBA00047513"/>
    </source>
</evidence>
<evidence type="ECO:0000256" key="9">
    <source>
        <dbReference type="ARBA" id="ARBA00023239"/>
    </source>
</evidence>
<comment type="catalytic activity">
    <reaction evidence="1 12">
        <text>(2S)-2-[5-amino-1-(5-phospho-beta-D-ribosyl)imidazole-4-carboxamido]succinate = 5-amino-1-(5-phospho-beta-D-ribosyl)imidazole-4-carboxamide + fumarate</text>
        <dbReference type="Rhea" id="RHEA:23920"/>
        <dbReference type="ChEBI" id="CHEBI:29806"/>
        <dbReference type="ChEBI" id="CHEBI:58443"/>
        <dbReference type="ChEBI" id="CHEBI:58475"/>
        <dbReference type="EC" id="4.3.2.2"/>
    </reaction>
</comment>
<comment type="similarity">
    <text evidence="4 12">Belongs to the lyase 1 family. Adenylosuccinate lyase subfamily.</text>
</comment>
<dbReference type="Gene3D" id="1.10.275.60">
    <property type="match status" value="1"/>
</dbReference>
<evidence type="ECO:0000256" key="7">
    <source>
        <dbReference type="ARBA" id="ARBA00017058"/>
    </source>
</evidence>
<dbReference type="Proteomes" id="UP000076502">
    <property type="component" value="Unassembled WGS sequence"/>
</dbReference>
<dbReference type="Gene3D" id="1.10.40.30">
    <property type="entry name" value="Fumarase/aspartase (C-terminal domain)"/>
    <property type="match status" value="1"/>
</dbReference>
<evidence type="ECO:0000256" key="2">
    <source>
        <dbReference type="ARBA" id="ARBA00004706"/>
    </source>
</evidence>
<dbReference type="EC" id="4.3.2.2" evidence="6 12"/>
<dbReference type="GO" id="GO:0070626">
    <property type="term" value="F:(S)-2-(5-amino-1-(5-phospho-D-ribosyl)imidazole-4-carboxamido) succinate lyase (fumarate-forming) activity"/>
    <property type="evidence" value="ECO:0007669"/>
    <property type="project" value="TreeGrafter"/>
</dbReference>
<accession>A0A154P2M6</accession>
<evidence type="ECO:0000256" key="10">
    <source>
        <dbReference type="ARBA" id="ARBA00030717"/>
    </source>
</evidence>
<keyword evidence="9 12" id="KW-0456">Lyase</keyword>
<dbReference type="PANTHER" id="PTHR43172">
    <property type="entry name" value="ADENYLOSUCCINATE LYASE"/>
    <property type="match status" value="1"/>
</dbReference>
<sequence length="505" mass="56792">MKKPTRTPDATISASGLLSSFKFHVPPTPKNSPLNPVRYRIRIMSTFITIPATLSKDTMSALRKPYFSRWKRELGLSISPEQITEMESHVDDIDFVTAAEVEKATRHDVMAHVHVFGKQCPKAAPIIHLGATSCYVGDNTDLIILRDGFDILLPKLANVLSRLAKFAMEYRDLPTLGFTHLQPAQLTTVGKRASLWLYELLMDERALRRARDDLQCRGVKGTTGTQASFLQLFNGDGEKVKQLDKLVTKMAGFEKHYPVTGQTYSRKVDVECLNALSSLGSTVHKICTDIRLLANMKEIEEPFETTQIGSSAMPYKRNPMRSERCCSIARHLMTLVNNGLQTAATQWMERSLDDSANRRITLSEAFLSADVILMTLQNITEGLVVYPKVIERHVVQELPFMTAENMIMAMVKAGGDRQVCHEKIRVLSQEAGAQVKQHGRDNDLVERIKMDPYFTPILDQLDNLLDPSTFVGRAPEQVLEFLTEEVNPILDNYKEKLGGRVELSI</sequence>
<dbReference type="InterPro" id="IPR008948">
    <property type="entry name" value="L-Aspartase-like"/>
</dbReference>
<evidence type="ECO:0000256" key="3">
    <source>
        <dbReference type="ARBA" id="ARBA00004734"/>
    </source>
</evidence>
<dbReference type="AlphaFoldDB" id="A0A154P2M6"/>
<dbReference type="GO" id="GO:0005829">
    <property type="term" value="C:cytosol"/>
    <property type="evidence" value="ECO:0007669"/>
    <property type="project" value="TreeGrafter"/>
</dbReference>
<comment type="subunit">
    <text evidence="5">Homotetramer. Residues from neighboring subunits contribute catalytic and substrate-binding residues to each active site.</text>
</comment>
<dbReference type="Pfam" id="PF00206">
    <property type="entry name" value="Lyase_1"/>
    <property type="match status" value="1"/>
</dbReference>
<comment type="pathway">
    <text evidence="2 12">Purine metabolism; IMP biosynthesis via de novo pathway; 5-amino-1-(5-phospho-D-ribosyl)imidazole-4-carboxamide from 5-amino-1-(5-phospho-D-ribosyl)imidazole-4-carboxylate: step 2/2.</text>
</comment>
<evidence type="ECO:0000313" key="14">
    <source>
        <dbReference type="EMBL" id="KZC05594.1"/>
    </source>
</evidence>
<dbReference type="InterPro" id="IPR022761">
    <property type="entry name" value="Fumarate_lyase_N"/>
</dbReference>
<dbReference type="InterPro" id="IPR004769">
    <property type="entry name" value="Pur_lyase"/>
</dbReference>
<dbReference type="OrthoDB" id="406045at2759"/>
<name>A0A154P2M6_DUFNO</name>
<dbReference type="EMBL" id="KQ434796">
    <property type="protein sequence ID" value="KZC05594.1"/>
    <property type="molecule type" value="Genomic_DNA"/>
</dbReference>
<organism evidence="14 15">
    <name type="scientific">Dufourea novaeangliae</name>
    <name type="common">Sweat bee</name>
    <dbReference type="NCBI Taxonomy" id="178035"/>
    <lineage>
        <taxon>Eukaryota</taxon>
        <taxon>Metazoa</taxon>
        <taxon>Ecdysozoa</taxon>
        <taxon>Arthropoda</taxon>
        <taxon>Hexapoda</taxon>
        <taxon>Insecta</taxon>
        <taxon>Pterygota</taxon>
        <taxon>Neoptera</taxon>
        <taxon>Endopterygota</taxon>
        <taxon>Hymenoptera</taxon>
        <taxon>Apocrita</taxon>
        <taxon>Aculeata</taxon>
        <taxon>Apoidea</taxon>
        <taxon>Anthophila</taxon>
        <taxon>Halictidae</taxon>
        <taxon>Rophitinae</taxon>
        <taxon>Dufourea</taxon>
    </lineage>
</organism>
<dbReference type="Gene3D" id="1.20.200.10">
    <property type="entry name" value="Fumarase/aspartase (Central domain)"/>
    <property type="match status" value="1"/>
</dbReference>
<comment type="pathway">
    <text evidence="3 12">Purine metabolism; AMP biosynthesis via de novo pathway; AMP from IMP: step 2/2.</text>
</comment>
<evidence type="ECO:0000256" key="8">
    <source>
        <dbReference type="ARBA" id="ARBA00022755"/>
    </source>
</evidence>
<dbReference type="SUPFAM" id="SSF48557">
    <property type="entry name" value="L-aspartase-like"/>
    <property type="match status" value="1"/>
</dbReference>
<dbReference type="PANTHER" id="PTHR43172:SF1">
    <property type="entry name" value="ADENYLOSUCCINATE LYASE"/>
    <property type="match status" value="1"/>
</dbReference>
<dbReference type="GO" id="GO:0004018">
    <property type="term" value="F:N6-(1,2-dicarboxyethyl)AMP AMP-lyase (fumarate-forming) activity"/>
    <property type="evidence" value="ECO:0007669"/>
    <property type="project" value="InterPro"/>
</dbReference>
<evidence type="ECO:0000313" key="15">
    <source>
        <dbReference type="Proteomes" id="UP000076502"/>
    </source>
</evidence>
<evidence type="ECO:0000256" key="5">
    <source>
        <dbReference type="ARBA" id="ARBA00011668"/>
    </source>
</evidence>
<dbReference type="CDD" id="cd03302">
    <property type="entry name" value="Adenylsuccinate_lyase_2"/>
    <property type="match status" value="1"/>
</dbReference>
<dbReference type="GO" id="GO:0006189">
    <property type="term" value="P:'de novo' IMP biosynthetic process"/>
    <property type="evidence" value="ECO:0007669"/>
    <property type="project" value="UniProtKB-UniPathway"/>
</dbReference>
<proteinExistence type="inferred from homology"/>
<dbReference type="FunFam" id="1.10.40.30:FF:000005">
    <property type="entry name" value="Adenylosuccinate lyase"/>
    <property type="match status" value="1"/>
</dbReference>
<dbReference type="STRING" id="178035.A0A154P2M6"/>
<dbReference type="NCBIfam" id="TIGR00928">
    <property type="entry name" value="purB"/>
    <property type="match status" value="1"/>
</dbReference>
<evidence type="ECO:0000259" key="13">
    <source>
        <dbReference type="SMART" id="SM00998"/>
    </source>
</evidence>
<keyword evidence="15" id="KW-1185">Reference proteome</keyword>
<dbReference type="InterPro" id="IPR020557">
    <property type="entry name" value="Fumarate_lyase_CS"/>
</dbReference>
<dbReference type="InterPro" id="IPR019468">
    <property type="entry name" value="AdenyloSucc_lyase_C"/>
</dbReference>
<keyword evidence="8 12" id="KW-0658">Purine biosynthesis</keyword>
<gene>
    <name evidence="14" type="ORF">WN55_04534</name>
</gene>
<protein>
    <recommendedName>
        <fullName evidence="7 12">Adenylosuccinate lyase</fullName>
        <shortName evidence="12">ASL</shortName>
        <ecNumber evidence="6 12">4.3.2.2</ecNumber>
    </recommendedName>
    <alternativeName>
        <fullName evidence="10 12">Adenylosuccinase</fullName>
    </alternativeName>
</protein>
<dbReference type="SMART" id="SM00998">
    <property type="entry name" value="ADSL_C"/>
    <property type="match status" value="1"/>
</dbReference>
<evidence type="ECO:0000256" key="6">
    <source>
        <dbReference type="ARBA" id="ARBA00012339"/>
    </source>
</evidence>
<evidence type="ECO:0000256" key="1">
    <source>
        <dbReference type="ARBA" id="ARBA00000598"/>
    </source>
</evidence>
<dbReference type="PRINTS" id="PR00149">
    <property type="entry name" value="FUMRATELYASE"/>
</dbReference>
<dbReference type="PROSITE" id="PS00163">
    <property type="entry name" value="FUMARATE_LYASES"/>
    <property type="match status" value="1"/>
</dbReference>
<reference evidence="14 15" key="1">
    <citation type="submission" date="2015-07" db="EMBL/GenBank/DDBJ databases">
        <title>The genome of Dufourea novaeangliae.</title>
        <authorList>
            <person name="Pan H."/>
            <person name="Kapheim K."/>
        </authorList>
    </citation>
    <scope>NUCLEOTIDE SEQUENCE [LARGE SCALE GENOMIC DNA]</scope>
    <source>
        <strain evidence="14">0120121106</strain>
        <tissue evidence="14">Whole body</tissue>
    </source>
</reference>
<dbReference type="UniPathway" id="UPA00075">
    <property type="reaction ID" value="UER00336"/>
</dbReference>
<evidence type="ECO:0000256" key="4">
    <source>
        <dbReference type="ARBA" id="ARBA00008273"/>
    </source>
</evidence>
<dbReference type="UniPathway" id="UPA00074">
    <property type="reaction ID" value="UER00132"/>
</dbReference>
<dbReference type="Pfam" id="PF10397">
    <property type="entry name" value="ADSL_C"/>
    <property type="match status" value="1"/>
</dbReference>
<evidence type="ECO:0000256" key="12">
    <source>
        <dbReference type="RuleBase" id="RU361172"/>
    </source>
</evidence>